<keyword evidence="1" id="KW-0812">Transmembrane</keyword>
<gene>
    <name evidence="2" type="ORF">P4T90_24505</name>
</gene>
<name>A0ABU6MN90_9BACI</name>
<keyword evidence="1" id="KW-0472">Membrane</keyword>
<comment type="caution">
    <text evidence="2">The sequence shown here is derived from an EMBL/GenBank/DDBJ whole genome shotgun (WGS) entry which is preliminary data.</text>
</comment>
<sequence>MDKSSILKQMYFILFPVTLFLSLNIYQWIVKSDYSFTGYIIQNLIIVALALVAAIIAYLITKKNI</sequence>
<organism evidence="2 3">
    <name type="scientific">Heyndrickxia acidicola</name>
    <dbReference type="NCBI Taxonomy" id="209389"/>
    <lineage>
        <taxon>Bacteria</taxon>
        <taxon>Bacillati</taxon>
        <taxon>Bacillota</taxon>
        <taxon>Bacilli</taxon>
        <taxon>Bacillales</taxon>
        <taxon>Bacillaceae</taxon>
        <taxon>Heyndrickxia</taxon>
    </lineage>
</organism>
<dbReference type="Proteomes" id="UP001341444">
    <property type="component" value="Unassembled WGS sequence"/>
</dbReference>
<feature type="transmembrane region" description="Helical" evidence="1">
    <location>
        <begin position="12"/>
        <end position="30"/>
    </location>
</feature>
<dbReference type="RefSeq" id="WP_000361625.1">
    <property type="nucleotide sequence ID" value="NZ_JARMAB010000078.1"/>
</dbReference>
<protein>
    <submittedName>
        <fullName evidence="2">Uncharacterized protein</fullName>
    </submittedName>
</protein>
<evidence type="ECO:0000313" key="2">
    <source>
        <dbReference type="EMBL" id="MED1206164.1"/>
    </source>
</evidence>
<reference evidence="2 3" key="1">
    <citation type="submission" date="2023-03" db="EMBL/GenBank/DDBJ databases">
        <title>Bacillus Genome Sequencing.</title>
        <authorList>
            <person name="Dunlap C."/>
        </authorList>
    </citation>
    <scope>NUCLEOTIDE SEQUENCE [LARGE SCALE GENOMIC DNA]</scope>
    <source>
        <strain evidence="2 3">B-23453</strain>
    </source>
</reference>
<keyword evidence="3" id="KW-1185">Reference proteome</keyword>
<accession>A0ABU6MN90</accession>
<feature type="transmembrane region" description="Helical" evidence="1">
    <location>
        <begin position="36"/>
        <end position="60"/>
    </location>
</feature>
<dbReference type="EMBL" id="JARMAB010000078">
    <property type="protein sequence ID" value="MED1206164.1"/>
    <property type="molecule type" value="Genomic_DNA"/>
</dbReference>
<keyword evidence="1" id="KW-1133">Transmembrane helix</keyword>
<proteinExistence type="predicted"/>
<evidence type="ECO:0000256" key="1">
    <source>
        <dbReference type="SAM" id="Phobius"/>
    </source>
</evidence>
<evidence type="ECO:0000313" key="3">
    <source>
        <dbReference type="Proteomes" id="UP001341444"/>
    </source>
</evidence>